<evidence type="ECO:0000256" key="4">
    <source>
        <dbReference type="ARBA" id="ARBA00023172"/>
    </source>
</evidence>
<protein>
    <submittedName>
        <fullName evidence="6">Phage integrase family protein</fullName>
    </submittedName>
</protein>
<dbReference type="InterPro" id="IPR050808">
    <property type="entry name" value="Phage_Integrase"/>
</dbReference>
<evidence type="ECO:0000256" key="3">
    <source>
        <dbReference type="ARBA" id="ARBA00023125"/>
    </source>
</evidence>
<dbReference type="GO" id="GO:0015074">
    <property type="term" value="P:DNA integration"/>
    <property type="evidence" value="ECO:0007669"/>
    <property type="project" value="UniProtKB-KW"/>
</dbReference>
<proteinExistence type="inferred from homology"/>
<reference evidence="6 7" key="1">
    <citation type="journal article" date="2015" name="Genome Announc.">
        <title>Expanding the biotechnology potential of lactobacilli through comparative genomics of 213 strains and associated genera.</title>
        <authorList>
            <person name="Sun Z."/>
            <person name="Harris H.M."/>
            <person name="McCann A."/>
            <person name="Guo C."/>
            <person name="Argimon S."/>
            <person name="Zhang W."/>
            <person name="Yang X."/>
            <person name="Jeffery I.B."/>
            <person name="Cooney J.C."/>
            <person name="Kagawa T.F."/>
            <person name="Liu W."/>
            <person name="Song Y."/>
            <person name="Salvetti E."/>
            <person name="Wrobel A."/>
            <person name="Rasinkangas P."/>
            <person name="Parkhill J."/>
            <person name="Rea M.C."/>
            <person name="O'Sullivan O."/>
            <person name="Ritari J."/>
            <person name="Douillard F.P."/>
            <person name="Paul Ross R."/>
            <person name="Yang R."/>
            <person name="Briner A.E."/>
            <person name="Felis G.E."/>
            <person name="de Vos W.M."/>
            <person name="Barrangou R."/>
            <person name="Klaenhammer T.R."/>
            <person name="Caufield P.W."/>
            <person name="Cui Y."/>
            <person name="Zhang H."/>
            <person name="O'Toole P.W."/>
        </authorList>
    </citation>
    <scope>NUCLEOTIDE SEQUENCE [LARGE SCALE GENOMIC DNA]</scope>
    <source>
        <strain evidence="6 7">DSM 20515</strain>
    </source>
</reference>
<dbReference type="EMBL" id="AYYR01000106">
    <property type="protein sequence ID" value="KRM74052.1"/>
    <property type="molecule type" value="Genomic_DNA"/>
</dbReference>
<sequence length="396" mass="46430">MPKRKNTAIKKYKKTERKTGKQSTYYRFSLYAGINPMTGRQRNIHRQGFKTYEEADNTYNEISLKISNGTFFRKESPRNATFREVYDIWWKTYEPTVRVTTAQKTKSWFKIRILPEFGDYLISKITPGQVQTAVIKWSAQVVRYKTFLDYFSRVMKYAVVMGYRVDNPVDRIIIPKKGKQSMRHADKNFWQPAQFRKFLKIIDTQSIDILAIFRTLAMTGMRRGELLGLTWRYVSLKQGYIEVKHSAYRDDEDKTLKLGPPKSDAGYRKIPLDPKTVQILRDWRFTQKMLIGRGTNFKIDQLVFPSPADPTKIMQLTRPTNLLEKLIAGTGLPRITIHGFRHSYSTWLYEENSSVTLKDMQTIMGHDDIQVTMNTYTHSTEDGQNQIAEFLKQIDF</sequence>
<evidence type="ECO:0000259" key="5">
    <source>
        <dbReference type="PROSITE" id="PS51898"/>
    </source>
</evidence>
<organism evidence="6 7">
    <name type="scientific">Secundilactobacillus collinoides DSM 20515 = JCM 1123</name>
    <dbReference type="NCBI Taxonomy" id="1423733"/>
    <lineage>
        <taxon>Bacteria</taxon>
        <taxon>Bacillati</taxon>
        <taxon>Bacillota</taxon>
        <taxon>Bacilli</taxon>
        <taxon>Lactobacillales</taxon>
        <taxon>Lactobacillaceae</taxon>
        <taxon>Secundilactobacillus</taxon>
    </lineage>
</organism>
<dbReference type="AlphaFoldDB" id="A0A0R2B870"/>
<dbReference type="InterPro" id="IPR002104">
    <property type="entry name" value="Integrase_catalytic"/>
</dbReference>
<gene>
    <name evidence="6" type="ORF">FC82_GL000828</name>
</gene>
<dbReference type="InterPro" id="IPR011010">
    <property type="entry name" value="DNA_brk_join_enz"/>
</dbReference>
<dbReference type="InterPro" id="IPR028259">
    <property type="entry name" value="AP2-like_int_N"/>
</dbReference>
<dbReference type="PANTHER" id="PTHR30629">
    <property type="entry name" value="PROPHAGE INTEGRASE"/>
    <property type="match status" value="1"/>
</dbReference>
<dbReference type="PANTHER" id="PTHR30629:SF6">
    <property type="entry name" value="PROPHAGE INTEGRASE INTA-RELATED"/>
    <property type="match status" value="1"/>
</dbReference>
<dbReference type="Pfam" id="PF00589">
    <property type="entry name" value="Phage_integrase"/>
    <property type="match status" value="1"/>
</dbReference>
<feature type="domain" description="Tyr recombinase" evidence="5">
    <location>
        <begin position="185"/>
        <end position="389"/>
    </location>
</feature>
<dbReference type="InterPro" id="IPR004107">
    <property type="entry name" value="Integrase_SAM-like_N"/>
</dbReference>
<dbReference type="InterPro" id="IPR010998">
    <property type="entry name" value="Integrase_recombinase_N"/>
</dbReference>
<dbReference type="STRING" id="33960.TY91_12425"/>
<dbReference type="CDD" id="cd01189">
    <property type="entry name" value="INT_ICEBs1_C_like"/>
    <property type="match status" value="1"/>
</dbReference>
<dbReference type="Gene3D" id="1.10.150.130">
    <property type="match status" value="1"/>
</dbReference>
<dbReference type="GO" id="GO:0003677">
    <property type="term" value="F:DNA binding"/>
    <property type="evidence" value="ECO:0007669"/>
    <property type="project" value="UniProtKB-KW"/>
</dbReference>
<dbReference type="Pfam" id="PF14657">
    <property type="entry name" value="Arm-DNA-bind_4"/>
    <property type="match status" value="1"/>
</dbReference>
<comment type="similarity">
    <text evidence="1">Belongs to the 'phage' integrase family.</text>
</comment>
<dbReference type="PATRIC" id="fig|1423733.4.peg.869"/>
<evidence type="ECO:0000256" key="2">
    <source>
        <dbReference type="ARBA" id="ARBA00022908"/>
    </source>
</evidence>
<keyword evidence="4" id="KW-0233">DNA recombination</keyword>
<name>A0A0R2B870_SECCO</name>
<dbReference type="InterPro" id="IPR013762">
    <property type="entry name" value="Integrase-like_cat_sf"/>
</dbReference>
<evidence type="ECO:0000313" key="6">
    <source>
        <dbReference type="EMBL" id="KRM74052.1"/>
    </source>
</evidence>
<evidence type="ECO:0000313" key="7">
    <source>
        <dbReference type="Proteomes" id="UP000051845"/>
    </source>
</evidence>
<keyword evidence="2" id="KW-0229">DNA integration</keyword>
<keyword evidence="3" id="KW-0238">DNA-binding</keyword>
<dbReference type="Gene3D" id="1.10.443.10">
    <property type="entry name" value="Intergrase catalytic core"/>
    <property type="match status" value="1"/>
</dbReference>
<dbReference type="Pfam" id="PF14659">
    <property type="entry name" value="Phage_int_SAM_3"/>
    <property type="match status" value="1"/>
</dbReference>
<dbReference type="Proteomes" id="UP000051845">
    <property type="component" value="Unassembled WGS sequence"/>
</dbReference>
<accession>A0A0R2B870</accession>
<evidence type="ECO:0000256" key="1">
    <source>
        <dbReference type="ARBA" id="ARBA00008857"/>
    </source>
</evidence>
<comment type="caution">
    <text evidence="6">The sequence shown here is derived from an EMBL/GenBank/DDBJ whole genome shotgun (WGS) entry which is preliminary data.</text>
</comment>
<dbReference type="SUPFAM" id="SSF56349">
    <property type="entry name" value="DNA breaking-rejoining enzymes"/>
    <property type="match status" value="1"/>
</dbReference>
<dbReference type="GO" id="GO:0006310">
    <property type="term" value="P:DNA recombination"/>
    <property type="evidence" value="ECO:0007669"/>
    <property type="project" value="UniProtKB-KW"/>
</dbReference>
<dbReference type="PROSITE" id="PS51898">
    <property type="entry name" value="TYR_RECOMBINASE"/>
    <property type="match status" value="1"/>
</dbReference>
<dbReference type="RefSeq" id="WP_056997319.1">
    <property type="nucleotide sequence ID" value="NZ_AYYR01000106.1"/>
</dbReference>